<keyword evidence="6 8" id="KW-0342">GTP-binding</keyword>
<dbReference type="RefSeq" id="WP_096055069.1">
    <property type="nucleotide sequence ID" value="NZ_CP023344.1"/>
</dbReference>
<dbReference type="InterPro" id="IPR009000">
    <property type="entry name" value="Transl_B-barrel_sf"/>
</dbReference>
<feature type="domain" description="Tr-type G" evidence="9">
    <location>
        <begin position="29"/>
        <end position="315"/>
    </location>
</feature>
<keyword evidence="11" id="KW-1185">Reference proteome</keyword>
<dbReference type="Gene3D" id="2.40.30.10">
    <property type="entry name" value="Translation factors"/>
    <property type="match status" value="1"/>
</dbReference>
<accession>A0A290Q589</accession>
<dbReference type="FunFam" id="3.40.50.300:FF:000029">
    <property type="entry name" value="Elongation factor G"/>
    <property type="match status" value="1"/>
</dbReference>
<dbReference type="SMART" id="SM00838">
    <property type="entry name" value="EFG_C"/>
    <property type="match status" value="1"/>
</dbReference>
<evidence type="ECO:0000256" key="5">
    <source>
        <dbReference type="ARBA" id="ARBA00022917"/>
    </source>
</evidence>
<dbReference type="CDD" id="cd01886">
    <property type="entry name" value="EF-G"/>
    <property type="match status" value="1"/>
</dbReference>
<dbReference type="InterPro" id="IPR005517">
    <property type="entry name" value="Transl_elong_EFG/EF2_IV"/>
</dbReference>
<dbReference type="Pfam" id="PF00679">
    <property type="entry name" value="EFG_C"/>
    <property type="match status" value="1"/>
</dbReference>
<dbReference type="FunFam" id="3.30.70.870:FF:000001">
    <property type="entry name" value="Elongation factor G"/>
    <property type="match status" value="1"/>
</dbReference>
<dbReference type="GO" id="GO:0032790">
    <property type="term" value="P:ribosome disassembly"/>
    <property type="evidence" value="ECO:0007669"/>
    <property type="project" value="TreeGrafter"/>
</dbReference>
<dbReference type="CDD" id="cd01434">
    <property type="entry name" value="EFG_mtEFG1_IV"/>
    <property type="match status" value="1"/>
</dbReference>
<comment type="function">
    <text evidence="7 8">Catalyzes the GTP-dependent ribosomal translocation step during translation elongation. During this step, the ribosome changes from the pre-translocational (PRE) to the post-translocational (POST) state as the newly formed A-site-bound peptidyl-tRNA and P-site-bound deacylated tRNA move to the P and E sites, respectively. Catalyzes the coordinated movement of the two tRNA molecules, the mRNA and conformational changes in the ribosome.</text>
</comment>
<organism evidence="10 11">
    <name type="scientific">Nibricoccus aquaticus</name>
    <dbReference type="NCBI Taxonomy" id="2576891"/>
    <lineage>
        <taxon>Bacteria</taxon>
        <taxon>Pseudomonadati</taxon>
        <taxon>Verrucomicrobiota</taxon>
        <taxon>Opitutia</taxon>
        <taxon>Opitutales</taxon>
        <taxon>Opitutaceae</taxon>
        <taxon>Nibricoccus</taxon>
    </lineage>
</organism>
<evidence type="ECO:0000256" key="1">
    <source>
        <dbReference type="ARBA" id="ARBA00005870"/>
    </source>
</evidence>
<dbReference type="InterPro" id="IPR047872">
    <property type="entry name" value="EFG_IV"/>
</dbReference>
<dbReference type="InterPro" id="IPR000795">
    <property type="entry name" value="T_Tr_GTP-bd_dom"/>
</dbReference>
<evidence type="ECO:0000256" key="8">
    <source>
        <dbReference type="HAMAP-Rule" id="MF_00054"/>
    </source>
</evidence>
<dbReference type="PROSITE" id="PS51722">
    <property type="entry name" value="G_TR_2"/>
    <property type="match status" value="1"/>
</dbReference>
<evidence type="ECO:0000256" key="3">
    <source>
        <dbReference type="ARBA" id="ARBA00022741"/>
    </source>
</evidence>
<dbReference type="Pfam" id="PF14492">
    <property type="entry name" value="EFG_III"/>
    <property type="match status" value="1"/>
</dbReference>
<dbReference type="AlphaFoldDB" id="A0A290Q589"/>
<evidence type="ECO:0000313" key="11">
    <source>
        <dbReference type="Proteomes" id="UP000217265"/>
    </source>
</evidence>
<evidence type="ECO:0000256" key="6">
    <source>
        <dbReference type="ARBA" id="ARBA00023134"/>
    </source>
</evidence>
<dbReference type="Gene3D" id="3.30.70.240">
    <property type="match status" value="1"/>
</dbReference>
<feature type="binding site" evidence="8">
    <location>
        <begin position="165"/>
        <end position="168"/>
    </location>
    <ligand>
        <name>GTP</name>
        <dbReference type="ChEBI" id="CHEBI:37565"/>
    </ligand>
</feature>
<dbReference type="InterPro" id="IPR000640">
    <property type="entry name" value="EFG_V-like"/>
</dbReference>
<dbReference type="PRINTS" id="PR00315">
    <property type="entry name" value="ELONGATNFCT"/>
</dbReference>
<protein>
    <recommendedName>
        <fullName evidence="2 8">Elongation factor G</fullName>
        <shortName evidence="8">EF-G</shortName>
    </recommendedName>
</protein>
<dbReference type="CDD" id="cd03713">
    <property type="entry name" value="EFG_mtEFG_C"/>
    <property type="match status" value="1"/>
</dbReference>
<dbReference type="GO" id="GO:0005525">
    <property type="term" value="F:GTP binding"/>
    <property type="evidence" value="ECO:0007669"/>
    <property type="project" value="UniProtKB-UniRule"/>
</dbReference>
<dbReference type="Gene3D" id="3.30.230.10">
    <property type="match status" value="1"/>
</dbReference>
<dbReference type="InterPro" id="IPR041095">
    <property type="entry name" value="EFG_II"/>
</dbReference>
<dbReference type="InterPro" id="IPR027417">
    <property type="entry name" value="P-loop_NTPase"/>
</dbReference>
<dbReference type="CDD" id="cd04088">
    <property type="entry name" value="EFG_mtEFG_II"/>
    <property type="match status" value="1"/>
</dbReference>
<evidence type="ECO:0000256" key="2">
    <source>
        <dbReference type="ARBA" id="ARBA00017872"/>
    </source>
</evidence>
<evidence type="ECO:0000256" key="7">
    <source>
        <dbReference type="ARBA" id="ARBA00024731"/>
    </source>
</evidence>
<dbReference type="EMBL" id="CP023344">
    <property type="protein sequence ID" value="ATC63437.1"/>
    <property type="molecule type" value="Genomic_DNA"/>
</dbReference>
<dbReference type="InterPro" id="IPR004540">
    <property type="entry name" value="Transl_elong_EFG/EF2"/>
</dbReference>
<dbReference type="OrthoDB" id="9804431at2"/>
<dbReference type="Pfam" id="PF00009">
    <property type="entry name" value="GTP_EFTU"/>
    <property type="match status" value="1"/>
</dbReference>
<dbReference type="PANTHER" id="PTHR43261">
    <property type="entry name" value="TRANSLATION ELONGATION FACTOR G-RELATED"/>
    <property type="match status" value="1"/>
</dbReference>
<keyword evidence="4 8" id="KW-0251">Elongation factor</keyword>
<name>A0A290Q589_9BACT</name>
<keyword evidence="8" id="KW-0963">Cytoplasm</keyword>
<feature type="binding site" evidence="8">
    <location>
        <begin position="38"/>
        <end position="45"/>
    </location>
    <ligand>
        <name>GTP</name>
        <dbReference type="ChEBI" id="CHEBI:37565"/>
    </ligand>
</feature>
<dbReference type="SMART" id="SM00889">
    <property type="entry name" value="EFG_IV"/>
    <property type="match status" value="1"/>
</dbReference>
<dbReference type="NCBIfam" id="NF009381">
    <property type="entry name" value="PRK12740.1-5"/>
    <property type="match status" value="1"/>
</dbReference>
<dbReference type="InterPro" id="IPR014721">
    <property type="entry name" value="Ribsml_uS5_D2-typ_fold_subgr"/>
</dbReference>
<dbReference type="InterPro" id="IPR009022">
    <property type="entry name" value="EFG_III"/>
</dbReference>
<sequence>MSTVPVITIVTEKSKISSVNSKDRPFPLEWTRNIGIAAHIDAGKTTTSERILFYSGSVHKMGEVHEGTAVTDWMEQERERGITITAAAISCAWNASWGPWKGIKQRINIIDTPGHVDFTAEVERSLRVLDGAIAVFCAVAGVQPQSETVWRQANKYRVPRVAFINKMDRTGANFFRAIDEMREKLKANAHPLFIPIGAEENFTGLIDLVQNVAYIFEDTTDMLGLTPVTREIPESHRAQAKEYREKLIEAVSDFDDVIAEKYLSGEEITVPELMLAVRKATISLQFTGVIPGSAFKRKGVQRLLDCVVNYLPSPIDVPPMQGQDSDGASVEAVVDDKAKLAGLAFKLWNDPFVGRLVFYRVYTGVLNKGMSLYNPRTRRSERVSRLVLMRAMDREEIDTAYSGDICALVGVKEVITGDTLCDEDYDIRLEPPSFPEPVIAMSIEPNSKADQEKLGTALQRLVAEDPTLRVKTDLDTGQTILAGMGELHLEIILDRMKREFKVEATSGKPQIAYRETITAKAEAEGKFIRQSGGKGQYGHVVVTIEPNEKGKGVEVINETVGGSIPKEFIKPATEGILEACNNGVVAGYPVVDTIVRITDGSFHEVDSSEMAFKMAGIFGFKEAMKKASPILLEPIMAVEVTTPEEYQGDLMGDINRRRGQIQGMENKTGACIVTAHVPLELLFGYVTDIRSLSKGRASASITPSHFSQVPNSSLQKIVESSSKAPART</sequence>
<feature type="binding site" evidence="8">
    <location>
        <begin position="111"/>
        <end position="115"/>
    </location>
    <ligand>
        <name>GTP</name>
        <dbReference type="ChEBI" id="CHEBI:37565"/>
    </ligand>
</feature>
<evidence type="ECO:0000313" key="10">
    <source>
        <dbReference type="EMBL" id="ATC63437.1"/>
    </source>
</evidence>
<dbReference type="Gene3D" id="3.30.70.870">
    <property type="entry name" value="Elongation Factor G (Translational Gtpase), domain 3"/>
    <property type="match status" value="1"/>
</dbReference>
<dbReference type="SUPFAM" id="SSF54980">
    <property type="entry name" value="EF-G C-terminal domain-like"/>
    <property type="match status" value="2"/>
</dbReference>
<comment type="similarity">
    <text evidence="1 8">Belongs to the TRAFAC class translation factor GTPase superfamily. Classic translation factor GTPase family. EF-G/EF-2 subfamily.</text>
</comment>
<gene>
    <name evidence="8 10" type="primary">fusA</name>
    <name evidence="10" type="ORF">CMV30_05425</name>
</gene>
<comment type="subcellular location">
    <subcellularLocation>
        <location evidence="8">Cytoplasm</location>
    </subcellularLocation>
</comment>
<dbReference type="Pfam" id="PF03764">
    <property type="entry name" value="EFG_IV"/>
    <property type="match status" value="1"/>
</dbReference>
<dbReference type="NCBIfam" id="TIGR00484">
    <property type="entry name" value="EF-G"/>
    <property type="match status" value="1"/>
</dbReference>
<keyword evidence="5 8" id="KW-0648">Protein biosynthesis</keyword>
<dbReference type="Pfam" id="PF03144">
    <property type="entry name" value="GTP_EFTU_D2"/>
    <property type="match status" value="1"/>
</dbReference>
<dbReference type="FunFam" id="2.40.30.10:FF:000006">
    <property type="entry name" value="Elongation factor G"/>
    <property type="match status" value="1"/>
</dbReference>
<dbReference type="InterPro" id="IPR005225">
    <property type="entry name" value="Small_GTP-bd"/>
</dbReference>
<dbReference type="FunFam" id="3.30.70.240:FF:000001">
    <property type="entry name" value="Elongation factor G"/>
    <property type="match status" value="1"/>
</dbReference>
<dbReference type="InterPro" id="IPR020568">
    <property type="entry name" value="Ribosomal_Su5_D2-typ_SF"/>
</dbReference>
<proteinExistence type="inferred from homology"/>
<dbReference type="NCBIfam" id="TIGR00231">
    <property type="entry name" value="small_GTP"/>
    <property type="match status" value="1"/>
</dbReference>
<dbReference type="InterPro" id="IPR031157">
    <property type="entry name" value="G_TR_CS"/>
</dbReference>
<dbReference type="GO" id="GO:0005737">
    <property type="term" value="C:cytoplasm"/>
    <property type="evidence" value="ECO:0007669"/>
    <property type="project" value="UniProtKB-SubCell"/>
</dbReference>
<dbReference type="Gene3D" id="3.40.50.300">
    <property type="entry name" value="P-loop containing nucleotide triphosphate hydrolases"/>
    <property type="match status" value="1"/>
</dbReference>
<reference evidence="10 11" key="1">
    <citation type="submission" date="2017-09" db="EMBL/GenBank/DDBJ databases">
        <title>Complete genome sequence of Verrucomicrobial strain HZ-65, isolated from freshwater.</title>
        <authorList>
            <person name="Choi A."/>
        </authorList>
    </citation>
    <scope>NUCLEOTIDE SEQUENCE [LARGE SCALE GENOMIC DNA]</scope>
    <source>
        <strain evidence="10 11">HZ-65</strain>
    </source>
</reference>
<dbReference type="HAMAP" id="MF_00054_B">
    <property type="entry name" value="EF_G_EF_2_B"/>
    <property type="match status" value="1"/>
</dbReference>
<dbReference type="SUPFAM" id="SSF52540">
    <property type="entry name" value="P-loop containing nucleoside triphosphate hydrolases"/>
    <property type="match status" value="1"/>
</dbReference>
<dbReference type="FunFam" id="3.30.230.10:FF:000003">
    <property type="entry name" value="Elongation factor G"/>
    <property type="match status" value="1"/>
</dbReference>
<dbReference type="InterPro" id="IPR035647">
    <property type="entry name" value="EFG_III/V"/>
</dbReference>
<dbReference type="GO" id="GO:0003746">
    <property type="term" value="F:translation elongation factor activity"/>
    <property type="evidence" value="ECO:0007669"/>
    <property type="project" value="UniProtKB-UniRule"/>
</dbReference>
<evidence type="ECO:0000259" key="9">
    <source>
        <dbReference type="PROSITE" id="PS51722"/>
    </source>
</evidence>
<dbReference type="Proteomes" id="UP000217265">
    <property type="component" value="Chromosome"/>
</dbReference>
<dbReference type="GO" id="GO:0003924">
    <property type="term" value="F:GTPase activity"/>
    <property type="evidence" value="ECO:0007669"/>
    <property type="project" value="InterPro"/>
</dbReference>
<dbReference type="PROSITE" id="PS00301">
    <property type="entry name" value="G_TR_1"/>
    <property type="match status" value="1"/>
</dbReference>
<keyword evidence="3 8" id="KW-0547">Nucleotide-binding</keyword>
<dbReference type="PANTHER" id="PTHR43261:SF1">
    <property type="entry name" value="RIBOSOME-RELEASING FACTOR 2, MITOCHONDRIAL"/>
    <property type="match status" value="1"/>
</dbReference>
<dbReference type="InterPro" id="IPR004161">
    <property type="entry name" value="EFTu-like_2"/>
</dbReference>
<dbReference type="SUPFAM" id="SSF54211">
    <property type="entry name" value="Ribosomal protein S5 domain 2-like"/>
    <property type="match status" value="1"/>
</dbReference>
<evidence type="ECO:0000256" key="4">
    <source>
        <dbReference type="ARBA" id="ARBA00022768"/>
    </source>
</evidence>
<dbReference type="CDD" id="cd16262">
    <property type="entry name" value="EFG_III"/>
    <property type="match status" value="1"/>
</dbReference>
<dbReference type="SUPFAM" id="SSF50447">
    <property type="entry name" value="Translation proteins"/>
    <property type="match status" value="1"/>
</dbReference>
<dbReference type="KEGG" id="vbh:CMV30_05425"/>
<dbReference type="InterPro" id="IPR035649">
    <property type="entry name" value="EFG_V"/>
</dbReference>